<keyword evidence="1" id="KW-0812">Transmembrane</keyword>
<evidence type="ECO:0000313" key="3">
    <source>
        <dbReference type="EMBL" id="AEH91920.1"/>
    </source>
</evidence>
<accession>A0A0E0UVC3</accession>
<feature type="transmembrane region" description="Helical" evidence="1">
    <location>
        <begin position="21"/>
        <end position="42"/>
    </location>
</feature>
<dbReference type="RefSeq" id="WP_003721449.1">
    <property type="nucleotide sequence ID" value="NC_017537.1"/>
</dbReference>
<reference evidence="3 4" key="1">
    <citation type="journal article" date="2011" name="J. Bacteriol.">
        <title>Genome sequence of the nonpathogenic Listeria monocytogenes serovar 4a strain M7.</title>
        <authorList>
            <person name="Chen J."/>
            <person name="Xia Y."/>
            <person name="Cheng C."/>
            <person name="Fang C."/>
            <person name="Shan Y."/>
            <person name="Jin G."/>
            <person name="Fang W."/>
        </authorList>
    </citation>
    <scope>NUCLEOTIDE SEQUENCE [LARGE SCALE GENOMIC DNA]</scope>
    <source>
        <strain evidence="3 4">M7</strain>
    </source>
</reference>
<dbReference type="PATRIC" id="fig|1030009.3.peg.902"/>
<organism evidence="3 4">
    <name type="scientific">Listeria monocytogenes serotype 4a (strain M7)</name>
    <dbReference type="NCBI Taxonomy" id="1030009"/>
    <lineage>
        <taxon>Bacteria</taxon>
        <taxon>Bacillati</taxon>
        <taxon>Bacillota</taxon>
        <taxon>Bacilli</taxon>
        <taxon>Bacillales</taxon>
        <taxon>Listeriaceae</taxon>
        <taxon>Listeria</taxon>
    </lineage>
</organism>
<sequence>MELDNLEKKLPEKIKTVWRQTEGIAVLVFLLCSVAAAIILYYTGASVWWSAIGFGLTVLYAAFIYLFIIPFRFARWSYQIKPDEMEIQHGIIFRSRVLIPMIRIQHVETEQGPLLRRQKLVSLSITTAAKTHKIEAVNESESDELRHHILELVKVAKEDV</sequence>
<dbReference type="Proteomes" id="UP000000486">
    <property type="component" value="Chromosome"/>
</dbReference>
<dbReference type="KEGG" id="lmq:LMM7_0915"/>
<keyword evidence="1" id="KW-1133">Transmembrane helix</keyword>
<evidence type="ECO:0000256" key="1">
    <source>
        <dbReference type="SAM" id="Phobius"/>
    </source>
</evidence>
<dbReference type="InterPro" id="IPR005182">
    <property type="entry name" value="YdbS-like_PH"/>
</dbReference>
<feature type="transmembrane region" description="Helical" evidence="1">
    <location>
        <begin position="48"/>
        <end position="71"/>
    </location>
</feature>
<feature type="domain" description="YdbS-like PH" evidence="2">
    <location>
        <begin position="74"/>
        <end position="149"/>
    </location>
</feature>
<keyword evidence="1" id="KW-0472">Membrane</keyword>
<evidence type="ECO:0000313" key="4">
    <source>
        <dbReference type="Proteomes" id="UP000000486"/>
    </source>
</evidence>
<proteinExistence type="predicted"/>
<dbReference type="PANTHER" id="PTHR34473:SF2">
    <property type="entry name" value="UPF0699 TRANSMEMBRANE PROTEIN YDBT"/>
    <property type="match status" value="1"/>
</dbReference>
<dbReference type="AlphaFoldDB" id="A0A0E0UVC3"/>
<dbReference type="PANTHER" id="PTHR34473">
    <property type="entry name" value="UPF0699 TRANSMEMBRANE PROTEIN YDBS"/>
    <property type="match status" value="1"/>
</dbReference>
<protein>
    <recommendedName>
        <fullName evidence="2">YdbS-like PH domain-containing protein</fullName>
    </recommendedName>
</protein>
<dbReference type="Pfam" id="PF03703">
    <property type="entry name" value="bPH_2"/>
    <property type="match status" value="1"/>
</dbReference>
<gene>
    <name evidence="3" type="ordered locus">LMM7_0915</name>
</gene>
<name>A0A0E0UVC3_LISMM</name>
<dbReference type="EMBL" id="CP002816">
    <property type="protein sequence ID" value="AEH91920.1"/>
    <property type="molecule type" value="Genomic_DNA"/>
</dbReference>
<dbReference type="HOGENOM" id="CLU_104197_3_2_9"/>
<evidence type="ECO:0000259" key="2">
    <source>
        <dbReference type="Pfam" id="PF03703"/>
    </source>
</evidence>